<keyword evidence="1" id="KW-0812">Transmembrane</keyword>
<evidence type="ECO:0000313" key="2">
    <source>
        <dbReference type="EMBL" id="CAI4219432.1"/>
    </source>
</evidence>
<keyword evidence="1" id="KW-0472">Membrane</keyword>
<keyword evidence="1" id="KW-1133">Transmembrane helix</keyword>
<accession>A0A9P1MFJ9</accession>
<gene>
    <name evidence="2" type="ORF">PPNO1_LOCUS8994</name>
</gene>
<comment type="caution">
    <text evidence="2">The sequence shown here is derived from an EMBL/GenBank/DDBJ whole genome shotgun (WGS) entry which is preliminary data.</text>
</comment>
<dbReference type="AlphaFoldDB" id="A0A9P1MFJ9"/>
<reference evidence="2" key="1">
    <citation type="submission" date="2022-11" db="EMBL/GenBank/DDBJ databases">
        <authorList>
            <person name="Scott C."/>
            <person name="Bruce N."/>
        </authorList>
    </citation>
    <scope>NUCLEOTIDE SEQUENCE</scope>
</reference>
<evidence type="ECO:0000313" key="3">
    <source>
        <dbReference type="Proteomes" id="UP000838763"/>
    </source>
</evidence>
<sequence length="162" mass="18109">MDPQLPTTQALPDDSSLFIQSVSWISLLIAGLIVLPVALLLVLDVIVWLWRTYWAHGSPTQDQSECSSAHRLYNGEGLNNFTTGTSTLDYHYRVPSFKGFQSHLDGVGGDVNAANKSNYLPISIGILLCLLHLMVEFSEFIKELLPRCAGFQLPRYKTLNRE</sequence>
<feature type="transmembrane region" description="Helical" evidence="1">
    <location>
        <begin position="24"/>
        <end position="50"/>
    </location>
</feature>
<dbReference type="Proteomes" id="UP000838763">
    <property type="component" value="Unassembled WGS sequence"/>
</dbReference>
<organism evidence="2 3">
    <name type="scientific">Parascedosporium putredinis</name>
    <dbReference type="NCBI Taxonomy" id="1442378"/>
    <lineage>
        <taxon>Eukaryota</taxon>
        <taxon>Fungi</taxon>
        <taxon>Dikarya</taxon>
        <taxon>Ascomycota</taxon>
        <taxon>Pezizomycotina</taxon>
        <taxon>Sordariomycetes</taxon>
        <taxon>Hypocreomycetidae</taxon>
        <taxon>Microascales</taxon>
        <taxon>Microascaceae</taxon>
        <taxon>Parascedosporium</taxon>
    </lineage>
</organism>
<protein>
    <submittedName>
        <fullName evidence="2">Uncharacterized protein</fullName>
    </submittedName>
</protein>
<keyword evidence="3" id="KW-1185">Reference proteome</keyword>
<name>A0A9P1MFJ9_9PEZI</name>
<evidence type="ECO:0000256" key="1">
    <source>
        <dbReference type="SAM" id="Phobius"/>
    </source>
</evidence>
<proteinExistence type="predicted"/>
<dbReference type="EMBL" id="CALLCH030000020">
    <property type="protein sequence ID" value="CAI4219432.1"/>
    <property type="molecule type" value="Genomic_DNA"/>
</dbReference>